<dbReference type="SUPFAM" id="SSF56317">
    <property type="entry name" value="Carbon-nitrogen hydrolase"/>
    <property type="match status" value="1"/>
</dbReference>
<organism evidence="1 2">
    <name type="scientific">Caballeronia fortuita</name>
    <dbReference type="NCBI Taxonomy" id="1777138"/>
    <lineage>
        <taxon>Bacteria</taxon>
        <taxon>Pseudomonadati</taxon>
        <taxon>Pseudomonadota</taxon>
        <taxon>Betaproteobacteria</taxon>
        <taxon>Burkholderiales</taxon>
        <taxon>Burkholderiaceae</taxon>
        <taxon>Caballeronia</taxon>
    </lineage>
</organism>
<dbReference type="STRING" id="1777138.AWB77_02528"/>
<sequence length="161" mass="16780">MDATSFRIAVIAPASQSGDVACNRTRIIGKLAEAAREGVQLALFPQSGVGAPEDDAIAAAVEQTGVAAGVGWIGRTDDGRRYESYAICSPGGARVHILIGEDNDVVESVRMMALTGATLLVAPKRGDRSHRAPLAPTTERAMPRGSLPLSFAIIGRNRVTG</sequence>
<keyword evidence="2" id="KW-1185">Reference proteome</keyword>
<evidence type="ECO:0008006" key="3">
    <source>
        <dbReference type="Google" id="ProtNLM"/>
    </source>
</evidence>
<proteinExistence type="predicted"/>
<comment type="caution">
    <text evidence="1">The sequence shown here is derived from an EMBL/GenBank/DDBJ whole genome shotgun (WGS) entry which is preliminary data.</text>
</comment>
<reference evidence="1" key="1">
    <citation type="submission" date="2016-01" db="EMBL/GenBank/DDBJ databases">
        <authorList>
            <person name="Peeters C."/>
        </authorList>
    </citation>
    <scope>NUCLEOTIDE SEQUENCE</scope>
    <source>
        <strain evidence="1">LMG 29320</strain>
    </source>
</reference>
<dbReference type="InterPro" id="IPR036526">
    <property type="entry name" value="C-N_Hydrolase_sf"/>
</dbReference>
<gene>
    <name evidence="1" type="ORF">AWB77_02528</name>
</gene>
<dbReference type="OrthoDB" id="9811121at2"/>
<dbReference type="AlphaFoldDB" id="A0A158B875"/>
<evidence type="ECO:0000313" key="2">
    <source>
        <dbReference type="Proteomes" id="UP000054903"/>
    </source>
</evidence>
<dbReference type="Gene3D" id="3.60.110.10">
    <property type="entry name" value="Carbon-nitrogen hydrolase"/>
    <property type="match status" value="1"/>
</dbReference>
<evidence type="ECO:0000313" key="1">
    <source>
        <dbReference type="EMBL" id="SAK65966.1"/>
    </source>
</evidence>
<dbReference type="EMBL" id="FCNX02000005">
    <property type="protein sequence ID" value="SAK65966.1"/>
    <property type="molecule type" value="Genomic_DNA"/>
</dbReference>
<protein>
    <recommendedName>
        <fullName evidence="3">CN hydrolase domain-containing protein</fullName>
    </recommendedName>
</protein>
<dbReference type="Proteomes" id="UP000054903">
    <property type="component" value="Unassembled WGS sequence"/>
</dbReference>
<name>A0A158B875_9BURK</name>
<dbReference type="RefSeq" id="WP_061134734.1">
    <property type="nucleotide sequence ID" value="NZ_FCNX02000005.1"/>
</dbReference>
<accession>A0A158B875</accession>